<dbReference type="PATRIC" id="fig|1132509.6.peg.2608"/>
<name>M0M119_9EURY</name>
<evidence type="ECO:0000313" key="3">
    <source>
        <dbReference type="EMBL" id="EMA38060.1"/>
    </source>
</evidence>
<dbReference type="Proteomes" id="UP000011566">
    <property type="component" value="Unassembled WGS sequence"/>
</dbReference>
<feature type="region of interest" description="Disordered" evidence="1">
    <location>
        <begin position="101"/>
        <end position="121"/>
    </location>
</feature>
<sequence>MFSKIDHIEIEASDADEMADFLKTLGYEEVRTTEHHGTSYELQPADWEGPIIELHTVEGEETPGINHIAFATDDIEDVTQTLKDEGVDQVSDPYHVEKTGRTITNFRDPDGRRFQAVSSEE</sequence>
<organism evidence="3 4">
    <name type="scientific">Halococcus hamelinensis 100A6</name>
    <dbReference type="NCBI Taxonomy" id="1132509"/>
    <lineage>
        <taxon>Archaea</taxon>
        <taxon>Methanobacteriati</taxon>
        <taxon>Methanobacteriota</taxon>
        <taxon>Stenosarchaea group</taxon>
        <taxon>Halobacteria</taxon>
        <taxon>Halobacteriales</taxon>
        <taxon>Halococcaceae</taxon>
        <taxon>Halococcus</taxon>
    </lineage>
</organism>
<dbReference type="eggNOG" id="ENOG502N61N">
    <property type="taxonomic scope" value="Archaea"/>
</dbReference>
<protein>
    <submittedName>
        <fullName evidence="3">Glyoxylase I family protein</fullName>
    </submittedName>
</protein>
<dbReference type="InterPro" id="IPR029068">
    <property type="entry name" value="Glyas_Bleomycin-R_OHBP_Dase"/>
</dbReference>
<comment type="caution">
    <text evidence="3">The sequence shown here is derived from an EMBL/GenBank/DDBJ whole genome shotgun (WGS) entry which is preliminary data.</text>
</comment>
<dbReference type="EMBL" id="AOMB01000032">
    <property type="protein sequence ID" value="EMA38060.1"/>
    <property type="molecule type" value="Genomic_DNA"/>
</dbReference>
<dbReference type="InterPro" id="IPR004360">
    <property type="entry name" value="Glyas_Fos-R_dOase_dom"/>
</dbReference>
<dbReference type="Gene3D" id="3.10.180.10">
    <property type="entry name" value="2,3-Dihydroxybiphenyl 1,2-Dioxygenase, domain 1"/>
    <property type="match status" value="1"/>
</dbReference>
<proteinExistence type="predicted"/>
<gene>
    <name evidence="3" type="ORF">C447_11505</name>
</gene>
<evidence type="ECO:0000313" key="4">
    <source>
        <dbReference type="Proteomes" id="UP000011566"/>
    </source>
</evidence>
<dbReference type="OrthoDB" id="6111at2157"/>
<dbReference type="RefSeq" id="WP_007694006.1">
    <property type="nucleotide sequence ID" value="NZ_AJRK01000427.1"/>
</dbReference>
<accession>M0M119</accession>
<dbReference type="Pfam" id="PF00903">
    <property type="entry name" value="Glyoxalase"/>
    <property type="match status" value="1"/>
</dbReference>
<evidence type="ECO:0000259" key="2">
    <source>
        <dbReference type="PROSITE" id="PS51819"/>
    </source>
</evidence>
<dbReference type="InterPro" id="IPR037523">
    <property type="entry name" value="VOC_core"/>
</dbReference>
<dbReference type="PROSITE" id="PS51819">
    <property type="entry name" value="VOC"/>
    <property type="match status" value="1"/>
</dbReference>
<keyword evidence="4" id="KW-1185">Reference proteome</keyword>
<dbReference type="CDD" id="cd06587">
    <property type="entry name" value="VOC"/>
    <property type="match status" value="1"/>
</dbReference>
<dbReference type="AlphaFoldDB" id="M0M119"/>
<reference evidence="3 4" key="1">
    <citation type="journal article" date="2014" name="PLoS Genet.">
        <title>Phylogenetically driven sequencing of extremely halophilic archaea reveals strategies for static and dynamic osmo-response.</title>
        <authorList>
            <person name="Becker E.A."/>
            <person name="Seitzer P.M."/>
            <person name="Tritt A."/>
            <person name="Larsen D."/>
            <person name="Krusor M."/>
            <person name="Yao A.I."/>
            <person name="Wu D."/>
            <person name="Madern D."/>
            <person name="Eisen J.A."/>
            <person name="Darling A.E."/>
            <person name="Facciotti M.T."/>
        </authorList>
    </citation>
    <scope>NUCLEOTIDE SEQUENCE [LARGE SCALE GENOMIC DNA]</scope>
    <source>
        <strain evidence="3 4">100A6</strain>
    </source>
</reference>
<dbReference type="SUPFAM" id="SSF54593">
    <property type="entry name" value="Glyoxalase/Bleomycin resistance protein/Dihydroxybiphenyl dioxygenase"/>
    <property type="match status" value="1"/>
</dbReference>
<feature type="domain" description="VOC" evidence="2">
    <location>
        <begin position="4"/>
        <end position="119"/>
    </location>
</feature>
<evidence type="ECO:0000256" key="1">
    <source>
        <dbReference type="SAM" id="MobiDB-lite"/>
    </source>
</evidence>